<keyword evidence="4" id="KW-1134">Transmembrane beta strand</keyword>
<proteinExistence type="inferred from homology"/>
<dbReference type="InterPro" id="IPR039426">
    <property type="entry name" value="TonB-dep_rcpt-like"/>
</dbReference>
<comment type="subcellular location">
    <subcellularLocation>
        <location evidence="1">Cell outer membrane</location>
        <topology evidence="1">Multi-pass membrane protein</topology>
    </subcellularLocation>
</comment>
<keyword evidence="3" id="KW-0813">Transport</keyword>
<dbReference type="InterPro" id="IPR037066">
    <property type="entry name" value="Plug_dom_sf"/>
</dbReference>
<dbReference type="InterPro" id="IPR036942">
    <property type="entry name" value="Beta-barrel_TonB_sf"/>
</dbReference>
<keyword evidence="10" id="KW-0998">Cell outer membrane</keyword>
<evidence type="ECO:0000256" key="8">
    <source>
        <dbReference type="ARBA" id="ARBA00023136"/>
    </source>
</evidence>
<evidence type="ECO:0000256" key="5">
    <source>
        <dbReference type="ARBA" id="ARBA00022692"/>
    </source>
</evidence>
<keyword evidence="16" id="KW-1185">Reference proteome</keyword>
<evidence type="ECO:0000256" key="12">
    <source>
        <dbReference type="SAM" id="SignalP"/>
    </source>
</evidence>
<accession>A0A562L608</accession>
<reference evidence="15 16" key="1">
    <citation type="journal article" date="2015" name="Stand. Genomic Sci.">
        <title>Genomic Encyclopedia of Bacterial and Archaeal Type Strains, Phase III: the genomes of soil and plant-associated and newly described type strains.</title>
        <authorList>
            <person name="Whitman W.B."/>
            <person name="Woyke T."/>
            <person name="Klenk H.P."/>
            <person name="Zhou Y."/>
            <person name="Lilburn T.G."/>
            <person name="Beck B.J."/>
            <person name="De Vos P."/>
            <person name="Vandamme P."/>
            <person name="Eisen J.A."/>
            <person name="Garrity G."/>
            <person name="Hugenholtz P."/>
            <person name="Kyrpides N.C."/>
        </authorList>
    </citation>
    <scope>NUCLEOTIDE SEQUENCE [LARGE SCALE GENOMIC DNA]</scope>
    <source>
        <strain evidence="15 16">CGMCC 1.10821</strain>
    </source>
</reference>
<keyword evidence="9 15" id="KW-0675">Receptor</keyword>
<feature type="chain" id="PRO_5022238880" evidence="12">
    <location>
        <begin position="29"/>
        <end position="689"/>
    </location>
</feature>
<dbReference type="PANTHER" id="PTHR30069:SF29">
    <property type="entry name" value="HEMOGLOBIN AND HEMOGLOBIN-HAPTOGLOBIN-BINDING PROTEIN 1-RELATED"/>
    <property type="match status" value="1"/>
</dbReference>
<evidence type="ECO:0000313" key="15">
    <source>
        <dbReference type="EMBL" id="TWI03061.1"/>
    </source>
</evidence>
<dbReference type="Pfam" id="PF00593">
    <property type="entry name" value="TonB_dep_Rec_b-barrel"/>
    <property type="match status" value="1"/>
</dbReference>
<dbReference type="Gene3D" id="2.170.130.10">
    <property type="entry name" value="TonB-dependent receptor, plug domain"/>
    <property type="match status" value="1"/>
</dbReference>
<keyword evidence="7 11" id="KW-0798">TonB box</keyword>
<evidence type="ECO:0000256" key="2">
    <source>
        <dbReference type="ARBA" id="ARBA00008143"/>
    </source>
</evidence>
<dbReference type="OrthoDB" id="7622322at2"/>
<dbReference type="SUPFAM" id="SSF56935">
    <property type="entry name" value="Porins"/>
    <property type="match status" value="1"/>
</dbReference>
<keyword evidence="6 12" id="KW-0732">Signal</keyword>
<dbReference type="GO" id="GO:0044718">
    <property type="term" value="P:siderophore transmembrane transport"/>
    <property type="evidence" value="ECO:0007669"/>
    <property type="project" value="TreeGrafter"/>
</dbReference>
<evidence type="ECO:0000256" key="11">
    <source>
        <dbReference type="RuleBase" id="RU003357"/>
    </source>
</evidence>
<dbReference type="GO" id="GO:0009279">
    <property type="term" value="C:cell outer membrane"/>
    <property type="evidence" value="ECO:0007669"/>
    <property type="project" value="UniProtKB-SubCell"/>
</dbReference>
<evidence type="ECO:0000259" key="13">
    <source>
        <dbReference type="Pfam" id="PF00593"/>
    </source>
</evidence>
<keyword evidence="5" id="KW-0812">Transmembrane</keyword>
<dbReference type="PANTHER" id="PTHR30069">
    <property type="entry name" value="TONB-DEPENDENT OUTER MEMBRANE RECEPTOR"/>
    <property type="match status" value="1"/>
</dbReference>
<evidence type="ECO:0000256" key="6">
    <source>
        <dbReference type="ARBA" id="ARBA00022729"/>
    </source>
</evidence>
<dbReference type="Proteomes" id="UP000315167">
    <property type="component" value="Unassembled WGS sequence"/>
</dbReference>
<sequence>MRSGARASSLLSIAVAAALAMTTLPSPAQQSPTMDAGPGISVFDAEHFADTNPANAYDMLIRLPGFVIAEADTDVRGYAGARGNVLIDGARPSSKREDIGQLLKRIPASAVARVELIRSGATGVDMAGHALLANVVRIRATTTAAAVEVGLIAATDGWMAPQEQLEYSHRRDERVLDLAIKHVPELDDDSGRGTIRTTVPDTALVAENPLDARTIKHETEAGGHWRQPLAGGQMVLSAAVRGEQVQADTDIAATVAGSGGETVNEREDLREAEVGTRYERPLGEQSTLELMATRQRGWLDNRELSREEGETETFSENTGTGETIGRIELTHVHSDALSLGASLETAFNFLESSARLLHDNVPVFLPGSEVRIEEQRVEAALAATWQPAADWLLEAGLRVENSALTQTGDSPLQRRFTYPKPRVALRWDGNDRNQLRLSISREVGQLDFADFVASASLDTGVVTAGNAQLQPDKTWRTTAAWEHHFWTDAAVTLSYTHDRISDVVDRVLVVAGDDVFDAPGNIGDGRRDTLALDLAVPLDRFGFSGARIRSSLLWRTSRVTDPVTGEQRAISEEKPVEGEIVLTQDLPALRMHWGLEVGHIAERETKYRFDEIARESEGASWTLFVERRIGSHWRVRAEATDLFGRDFVETREKYDGPRSTYPVAEIERRERTTPGYFGLSFRRDTGGDR</sequence>
<dbReference type="InterPro" id="IPR000531">
    <property type="entry name" value="Beta-barrel_TonB"/>
</dbReference>
<comment type="caution">
    <text evidence="15">The sequence shown here is derived from an EMBL/GenBank/DDBJ whole genome shotgun (WGS) entry which is preliminary data.</text>
</comment>
<evidence type="ECO:0000313" key="16">
    <source>
        <dbReference type="Proteomes" id="UP000315167"/>
    </source>
</evidence>
<protein>
    <submittedName>
        <fullName evidence="15">Outer membrane receptor protein involved in Fe transport</fullName>
    </submittedName>
</protein>
<evidence type="ECO:0000256" key="10">
    <source>
        <dbReference type="ARBA" id="ARBA00023237"/>
    </source>
</evidence>
<organism evidence="15 16">
    <name type="scientific">Luteimonas cucumeris</name>
    <dbReference type="NCBI Taxonomy" id="985012"/>
    <lineage>
        <taxon>Bacteria</taxon>
        <taxon>Pseudomonadati</taxon>
        <taxon>Pseudomonadota</taxon>
        <taxon>Gammaproteobacteria</taxon>
        <taxon>Lysobacterales</taxon>
        <taxon>Lysobacteraceae</taxon>
        <taxon>Luteimonas</taxon>
    </lineage>
</organism>
<gene>
    <name evidence="15" type="ORF">IP90_02165</name>
</gene>
<comment type="similarity">
    <text evidence="2">Belongs to the TonB-dependent receptor family. Hemoglobin/haptoglobin binding protein subfamily.</text>
</comment>
<dbReference type="Gene3D" id="2.40.170.20">
    <property type="entry name" value="TonB-dependent receptor, beta-barrel domain"/>
    <property type="match status" value="1"/>
</dbReference>
<evidence type="ECO:0000256" key="9">
    <source>
        <dbReference type="ARBA" id="ARBA00023170"/>
    </source>
</evidence>
<dbReference type="AlphaFoldDB" id="A0A562L608"/>
<dbReference type="Pfam" id="PF07715">
    <property type="entry name" value="Plug"/>
    <property type="match status" value="1"/>
</dbReference>
<feature type="domain" description="TonB-dependent receptor-like beta-barrel" evidence="13">
    <location>
        <begin position="339"/>
        <end position="544"/>
    </location>
</feature>
<name>A0A562L608_9GAMM</name>
<feature type="signal peptide" evidence="12">
    <location>
        <begin position="1"/>
        <end position="28"/>
    </location>
</feature>
<evidence type="ECO:0000256" key="1">
    <source>
        <dbReference type="ARBA" id="ARBA00004571"/>
    </source>
</evidence>
<dbReference type="RefSeq" id="WP_144899629.1">
    <property type="nucleotide sequence ID" value="NZ_VLKN01000004.1"/>
</dbReference>
<evidence type="ECO:0000256" key="4">
    <source>
        <dbReference type="ARBA" id="ARBA00022452"/>
    </source>
</evidence>
<dbReference type="InterPro" id="IPR012910">
    <property type="entry name" value="Plug_dom"/>
</dbReference>
<keyword evidence="8 11" id="KW-0472">Membrane</keyword>
<feature type="domain" description="TonB-dependent receptor plug" evidence="14">
    <location>
        <begin position="37"/>
        <end position="126"/>
    </location>
</feature>
<evidence type="ECO:0000256" key="7">
    <source>
        <dbReference type="ARBA" id="ARBA00023077"/>
    </source>
</evidence>
<evidence type="ECO:0000256" key="3">
    <source>
        <dbReference type="ARBA" id="ARBA00022448"/>
    </source>
</evidence>
<dbReference type="GO" id="GO:0015344">
    <property type="term" value="F:siderophore uptake transmembrane transporter activity"/>
    <property type="evidence" value="ECO:0007669"/>
    <property type="project" value="TreeGrafter"/>
</dbReference>
<dbReference type="EMBL" id="VLKN01000004">
    <property type="protein sequence ID" value="TWI03061.1"/>
    <property type="molecule type" value="Genomic_DNA"/>
</dbReference>
<evidence type="ECO:0000259" key="14">
    <source>
        <dbReference type="Pfam" id="PF07715"/>
    </source>
</evidence>